<dbReference type="AlphaFoldDB" id="A0A1I6LNZ8"/>
<gene>
    <name evidence="2" type="ORF">SAMN05661086_03458</name>
</gene>
<reference evidence="2 3" key="1">
    <citation type="submission" date="2016-10" db="EMBL/GenBank/DDBJ databases">
        <authorList>
            <person name="de Groot N.N."/>
        </authorList>
    </citation>
    <scope>NUCLEOTIDE SEQUENCE [LARGE SCALE GENOMIC DNA]</scope>
    <source>
        <strain evidence="2 3">743A</strain>
    </source>
</reference>
<keyword evidence="3" id="KW-1185">Reference proteome</keyword>
<keyword evidence="1" id="KW-1133">Transmembrane helix</keyword>
<organism evidence="2 3">
    <name type="scientific">Anaeromicropila populeti</name>
    <dbReference type="NCBI Taxonomy" id="37658"/>
    <lineage>
        <taxon>Bacteria</taxon>
        <taxon>Bacillati</taxon>
        <taxon>Bacillota</taxon>
        <taxon>Clostridia</taxon>
        <taxon>Lachnospirales</taxon>
        <taxon>Lachnospiraceae</taxon>
        <taxon>Anaeromicropila</taxon>
    </lineage>
</organism>
<protein>
    <submittedName>
        <fullName evidence="2">Uncharacterized protein</fullName>
    </submittedName>
</protein>
<proteinExistence type="predicted"/>
<keyword evidence="1" id="KW-0812">Transmembrane</keyword>
<dbReference type="Proteomes" id="UP000199659">
    <property type="component" value="Unassembled WGS sequence"/>
</dbReference>
<evidence type="ECO:0000313" key="3">
    <source>
        <dbReference type="Proteomes" id="UP000199659"/>
    </source>
</evidence>
<dbReference type="EMBL" id="FOYZ01000019">
    <property type="protein sequence ID" value="SFS05216.1"/>
    <property type="molecule type" value="Genomic_DNA"/>
</dbReference>
<accession>A0A1I6LNZ8</accession>
<dbReference type="STRING" id="37658.SAMN05661086_03458"/>
<name>A0A1I6LNZ8_9FIRM</name>
<dbReference type="Pfam" id="PF18952">
    <property type="entry name" value="DUF5696"/>
    <property type="match status" value="1"/>
</dbReference>
<keyword evidence="1" id="KW-0472">Membrane</keyword>
<dbReference type="RefSeq" id="WP_092563740.1">
    <property type="nucleotide sequence ID" value="NZ_FOYZ01000019.1"/>
</dbReference>
<sequence>MKRKGKTIKYLFVSILLLVLIGAGVLYKTISSDKVQNKKAEFINIVETAGAEDARESEPNPFKNSNQTIKEHRLIAETEDYQLYLQENTLSVIIVDKTTGAMLESTAEDDGKTNESWKNFMQSGIVLEVIDNVSTQLTRVSLLNEAEVSVSLIGDGFLAEISYEKYGFSLEVKGTLTEKGFTVTIPDSSIKETSEQYKIGNIYVYPFMGNTYLGERQGYMFIPDGNGALIYLEDNEGKYSSGFSQKVYGENIGFDESYVLSLFWDKFQTVNNSEYIMAPVFGMVHTDTKLGYLGIIEEGSFDAAIEAYPNGAYTDYNWITSKFRLRQVYVQPTSKSGGSTTIVEKERTHSNIRVRFALVREDEANYVGLAEKYRAYLLEDAGLAEKEDDFKIRLDILANDVENWMIFKKDVPVTTTKQVKEIIEDLNKQEVTDILAVYRGWQKGGLYNLPVTKYKADNSIGGTSGVTRLVESMKDMGVDFYLYQDALRANPDTSNTTFNVIKKMDKRLFEEDTYKDVYETMVYLTPSKTLENMDSLMQSYKKEGIDKLAVSGVTNELFSYTYSGQTYNRLETANTYARMFETLNGTMDLVLEEPFAYLWKYASAINNIPTGSSDYIYTDQDVPFLSIALKGVIPMYGDYINFEANKQKYFLELVETGIYPSFYLTWEDPVKLLYTNSCDVYSSKYSVYKDEIIDYYQKLKEVNEAVKGAYITEHEKMSSGVTIVSYSNGIKIYVNYSEQQKTEEGVSVEAMSYKVVKE</sequence>
<evidence type="ECO:0000256" key="1">
    <source>
        <dbReference type="SAM" id="Phobius"/>
    </source>
</evidence>
<dbReference type="OrthoDB" id="9793135at2"/>
<evidence type="ECO:0000313" key="2">
    <source>
        <dbReference type="EMBL" id="SFS05216.1"/>
    </source>
</evidence>
<dbReference type="InterPro" id="IPR043751">
    <property type="entry name" value="DUF5696"/>
</dbReference>
<feature type="transmembrane region" description="Helical" evidence="1">
    <location>
        <begin position="7"/>
        <end position="27"/>
    </location>
</feature>